<dbReference type="Proteomes" id="UP000492821">
    <property type="component" value="Unassembled WGS sequence"/>
</dbReference>
<dbReference type="PANTHER" id="PTHR16525:SF0">
    <property type="entry name" value="PROTEIN C12ORF4"/>
    <property type="match status" value="1"/>
</dbReference>
<sequence length="592" mass="68406">MLDTDILPELCHFEEELVIGPFKRRVSTECMIPFEDPIEVQIMHCFDEIMRRESLPYPFFEPLKQQLRTWLLSEIDRLGTETANKQRAAVDASNHDWRKHVLEFRDMLNTLEFVNDERDEKELTFDEKFRFVMENVDSSKLQMIVAKEGKMAEERIALIRARDFELEQLTKACEAAVNDSIDKREELEQVSYNLGMLNEKLKKVNANYNLQLLALADRQRTEYRAMITELFETDSIPEHIRAESPPASLIRKITTSELPNGETSTTNSKATGLRDESFTIHIGSQVKTPHNMRIMQANSLVDRLSPFHEDGLHGEHDYSQRLHTLMNLYGAELSAVVLLVERDPLYHLHNRTTFFRICERTSELHFDPLEVQLSKNAAQTAEINSKRKHDLPESTSYDLPAACSKFDEQLCDVGDVYVTKHSNLNNAHIVFHLVVDSTLEIDELASRNSIMLGVRKIFQAASMYNIRSITFPLLLVEHTTESMTVQWCLRRTDLVFKCIKGFMMEFCSNADRTSVLFPGSREPIQAHYTINFMLPSKLSHSVFDQIVDQFALLYSVRVTKIEGTLEKSEDTPKTGKGKEDVRLLLKKMSFRR</sequence>
<organism evidence="1 2">
    <name type="scientific">Panagrellus redivivus</name>
    <name type="common">Microworm</name>
    <dbReference type="NCBI Taxonomy" id="6233"/>
    <lineage>
        <taxon>Eukaryota</taxon>
        <taxon>Metazoa</taxon>
        <taxon>Ecdysozoa</taxon>
        <taxon>Nematoda</taxon>
        <taxon>Chromadorea</taxon>
        <taxon>Rhabditida</taxon>
        <taxon>Tylenchina</taxon>
        <taxon>Panagrolaimomorpha</taxon>
        <taxon>Panagrolaimoidea</taxon>
        <taxon>Panagrolaimidae</taxon>
        <taxon>Panagrellus</taxon>
    </lineage>
</organism>
<reference evidence="2" key="2">
    <citation type="submission" date="2020-10" db="UniProtKB">
        <authorList>
            <consortium name="WormBaseParasite"/>
        </authorList>
    </citation>
    <scope>IDENTIFICATION</scope>
</reference>
<dbReference type="InterPro" id="IPR043472">
    <property type="entry name" value="Macro_dom-like"/>
</dbReference>
<evidence type="ECO:0000313" key="1">
    <source>
        <dbReference type="Proteomes" id="UP000492821"/>
    </source>
</evidence>
<name>A0A7E4W010_PANRE</name>
<dbReference type="WBParaSite" id="Pan_g5221.t1">
    <property type="protein sequence ID" value="Pan_g5221.t1"/>
    <property type="gene ID" value="Pan_g5221"/>
</dbReference>
<protein>
    <submittedName>
        <fullName evidence="2">Macro domain-containing protein</fullName>
    </submittedName>
</protein>
<proteinExistence type="predicted"/>
<dbReference type="AlphaFoldDB" id="A0A7E4W010"/>
<reference evidence="1" key="1">
    <citation type="journal article" date="2013" name="Genetics">
        <title>The draft genome and transcriptome of Panagrellus redivivus are shaped by the harsh demands of a free-living lifestyle.</title>
        <authorList>
            <person name="Srinivasan J."/>
            <person name="Dillman A.R."/>
            <person name="Macchietto M.G."/>
            <person name="Heikkinen L."/>
            <person name="Lakso M."/>
            <person name="Fracchia K.M."/>
            <person name="Antoshechkin I."/>
            <person name="Mortazavi A."/>
            <person name="Wong G."/>
            <person name="Sternberg P.W."/>
        </authorList>
    </citation>
    <scope>NUCLEOTIDE SEQUENCE [LARGE SCALE GENOMIC DNA]</scope>
    <source>
        <strain evidence="1">MT8872</strain>
    </source>
</reference>
<dbReference type="Gene3D" id="3.40.220.10">
    <property type="entry name" value="Leucine Aminopeptidase, subunit E, domain 1"/>
    <property type="match status" value="1"/>
</dbReference>
<dbReference type="InterPro" id="IPR019311">
    <property type="entry name" value="Fy-3"/>
</dbReference>
<dbReference type="GO" id="GO:0005737">
    <property type="term" value="C:cytoplasm"/>
    <property type="evidence" value="ECO:0007669"/>
    <property type="project" value="TreeGrafter"/>
</dbReference>
<accession>A0A7E4W010</accession>
<evidence type="ECO:0000313" key="2">
    <source>
        <dbReference type="WBParaSite" id="Pan_g5221.t1"/>
    </source>
</evidence>
<dbReference type="PANTHER" id="PTHR16525">
    <property type="entry name" value="PROTEIN C12ORF4"/>
    <property type="match status" value="1"/>
</dbReference>
<keyword evidence="1" id="KW-1185">Reference proteome</keyword>
<dbReference type="SUPFAM" id="SSF52949">
    <property type="entry name" value="Macro domain-like"/>
    <property type="match status" value="1"/>
</dbReference>
<dbReference type="Pfam" id="PF10154">
    <property type="entry name" value="Fy-3"/>
    <property type="match status" value="1"/>
</dbReference>